<proteinExistence type="predicted"/>
<dbReference type="RefSeq" id="WP_203924573.1">
    <property type="nucleotide sequence ID" value="NZ_BONZ01000118.1"/>
</dbReference>
<keyword evidence="1" id="KW-1133">Transmembrane helix</keyword>
<sequence>MVDDDVLDGDVFGADVHRAFAAVLTNARMEPDPYGRMVRRARTRRLVRRAATGGLVAALATTAVAVSLTVPGDRPEPAGPQTGTPGMAIDSDWARRLIASPPRGSLSGDTAYMRALAKAVDRRRHSWNVWSDLDQVSILYAGDVGTSRVALVALHNRERAIAVWLGAPRAASADTLAAQSLIVSDRLEPFERGTYSGLPYHDTQDITYLVGVAPAGCVIDTASDAQHQQWRPTSTGSYVAQTQPTTADWWRVTCDGTVHYQGPAKGTSSMISLPQVSDTQLDAALAGARGTADRSIARYATRTLAAPDQHGRQTTGTPRVLWGGTTPGSNDPAVLAAVPVTGGWEVLFDYSNGQAGTNDLQSAFGVSTRVALDDPSSLYALRLANRTNSDPSGNVLVLAPRQAATVVSIASDGKEESRATLTQGTGWIVASNSAVLRALDSSGRQIASYQLDSKSDLLPVARPAIDTW</sequence>
<comment type="caution">
    <text evidence="2">The sequence shown here is derived from an EMBL/GenBank/DDBJ whole genome shotgun (WGS) entry which is preliminary data.</text>
</comment>
<keyword evidence="3" id="KW-1185">Reference proteome</keyword>
<gene>
    <name evidence="2" type="ORF">Raf01_93460</name>
</gene>
<evidence type="ECO:0000313" key="2">
    <source>
        <dbReference type="EMBL" id="GIH21174.1"/>
    </source>
</evidence>
<dbReference type="Proteomes" id="UP000642748">
    <property type="component" value="Unassembled WGS sequence"/>
</dbReference>
<dbReference type="EMBL" id="BONZ01000118">
    <property type="protein sequence ID" value="GIH21174.1"/>
    <property type="molecule type" value="Genomic_DNA"/>
</dbReference>
<keyword evidence="1" id="KW-0812">Transmembrane</keyword>
<organism evidence="2 3">
    <name type="scientific">Rugosimonospora africana</name>
    <dbReference type="NCBI Taxonomy" id="556532"/>
    <lineage>
        <taxon>Bacteria</taxon>
        <taxon>Bacillati</taxon>
        <taxon>Actinomycetota</taxon>
        <taxon>Actinomycetes</taxon>
        <taxon>Micromonosporales</taxon>
        <taxon>Micromonosporaceae</taxon>
        <taxon>Rugosimonospora</taxon>
    </lineage>
</organism>
<keyword evidence="1" id="KW-0472">Membrane</keyword>
<name>A0A8J3VWR3_9ACTN</name>
<evidence type="ECO:0000313" key="3">
    <source>
        <dbReference type="Proteomes" id="UP000642748"/>
    </source>
</evidence>
<protein>
    <submittedName>
        <fullName evidence="2">Uncharacterized protein</fullName>
    </submittedName>
</protein>
<accession>A0A8J3VWR3</accession>
<evidence type="ECO:0000256" key="1">
    <source>
        <dbReference type="SAM" id="Phobius"/>
    </source>
</evidence>
<feature type="transmembrane region" description="Helical" evidence="1">
    <location>
        <begin position="46"/>
        <end position="68"/>
    </location>
</feature>
<dbReference type="AlphaFoldDB" id="A0A8J3VWR3"/>
<reference evidence="2" key="1">
    <citation type="submission" date="2021-01" db="EMBL/GenBank/DDBJ databases">
        <title>Whole genome shotgun sequence of Rugosimonospora africana NBRC 104875.</title>
        <authorList>
            <person name="Komaki H."/>
            <person name="Tamura T."/>
        </authorList>
    </citation>
    <scope>NUCLEOTIDE SEQUENCE</scope>
    <source>
        <strain evidence="2">NBRC 104875</strain>
    </source>
</reference>